<reference evidence="3 4" key="1">
    <citation type="journal article" date="2021" name="Sci. Rep.">
        <title>Genome analysis of a halophilic bacterium Halomonas malpeensis YU-PRIM-29(T) reveals its exopolysaccharide and pigment producing capabilities.</title>
        <authorList>
            <person name="Athmika"/>
            <person name="Ghate S.D."/>
            <person name="Arun A.B."/>
            <person name="Rao S.S."/>
            <person name="Kumar S.T.A."/>
            <person name="Kandiyil M.K."/>
            <person name="Saptami K."/>
            <person name="Rekha P.D."/>
        </authorList>
    </citation>
    <scope>NUCLEOTIDE SEQUENCE [LARGE SCALE GENOMIC DNA]</scope>
    <source>
        <strain evidence="4">prim 29</strain>
    </source>
</reference>
<dbReference type="InterPro" id="IPR025188">
    <property type="entry name" value="DUF4113"/>
</dbReference>
<proteinExistence type="predicted"/>
<dbReference type="EMBL" id="WHVL01000001">
    <property type="protein sequence ID" value="MCB8887669.1"/>
    <property type="molecule type" value="Genomic_DNA"/>
</dbReference>
<evidence type="ECO:0000313" key="4">
    <source>
        <dbReference type="Proteomes" id="UP001319882"/>
    </source>
</evidence>
<feature type="domain" description="DUF4113" evidence="2">
    <location>
        <begin position="174"/>
        <end position="223"/>
    </location>
</feature>
<dbReference type="Proteomes" id="UP001319882">
    <property type="component" value="Unassembled WGS sequence"/>
</dbReference>
<keyword evidence="4" id="KW-1185">Reference proteome</keyword>
<dbReference type="InterPro" id="IPR017961">
    <property type="entry name" value="DNA_pol_Y-fam_little_finger"/>
</dbReference>
<name>A0ABS8DMX8_9GAMM</name>
<gene>
    <name evidence="3" type="ORF">GEV37_00815</name>
</gene>
<dbReference type="Pfam" id="PF13438">
    <property type="entry name" value="DUF4113"/>
    <property type="match status" value="1"/>
</dbReference>
<evidence type="ECO:0000259" key="2">
    <source>
        <dbReference type="Pfam" id="PF13438"/>
    </source>
</evidence>
<protein>
    <submittedName>
        <fullName evidence="3">DUF4113 domain-containing protein</fullName>
    </submittedName>
</protein>
<comment type="caution">
    <text evidence="3">The sequence shown here is derived from an EMBL/GenBank/DDBJ whole genome shotgun (WGS) entry which is preliminary data.</text>
</comment>
<accession>A0ABS8DMX8</accession>
<evidence type="ECO:0000259" key="1">
    <source>
        <dbReference type="Pfam" id="PF11799"/>
    </source>
</evidence>
<dbReference type="InterPro" id="IPR036775">
    <property type="entry name" value="DNA_pol_Y-fam_lit_finger_sf"/>
</dbReference>
<dbReference type="Pfam" id="PF11799">
    <property type="entry name" value="IMS_C"/>
    <property type="match status" value="1"/>
</dbReference>
<sequence>MKHPWPPAAGTKRLRRKFSVNMERTVLELRGVSCLEMNDLFEPKKRIMTSRSFGSSTGQLSGLQGAIRHHAQRGAEKLRAQKSLARAVLVFLKTDRFRPDQPQYSPSLVVELERPTQDTREILHAASVALQKIYRPHYKYKKAGVMMLDLTDQHRQQLSLLNTPQTDEDPQRSQQLMATMDALNEKMGKGTVRLRLPEKNAPWHLRCASRSPRYTTNWDELMRAYTDEDAIKKRKSI</sequence>
<dbReference type="Gene3D" id="3.30.1490.100">
    <property type="entry name" value="DNA polymerase, Y-family, little finger domain"/>
    <property type="match status" value="1"/>
</dbReference>
<feature type="domain" description="DNA polymerase Y-family little finger" evidence="1">
    <location>
        <begin position="44"/>
        <end position="160"/>
    </location>
</feature>
<evidence type="ECO:0000313" key="3">
    <source>
        <dbReference type="EMBL" id="MCB8887669.1"/>
    </source>
</evidence>
<organism evidence="3 4">
    <name type="scientific">Vreelandella malpeensis</name>
    <dbReference type="NCBI Taxonomy" id="1172368"/>
    <lineage>
        <taxon>Bacteria</taxon>
        <taxon>Pseudomonadati</taxon>
        <taxon>Pseudomonadota</taxon>
        <taxon>Gammaproteobacteria</taxon>
        <taxon>Oceanospirillales</taxon>
        <taxon>Halomonadaceae</taxon>
        <taxon>Vreelandella</taxon>
    </lineage>
</organism>
<dbReference type="RefSeq" id="WP_227388270.1">
    <property type="nucleotide sequence ID" value="NZ_JBHSCJ010000003.1"/>
</dbReference>